<evidence type="ECO:0000313" key="12">
    <source>
        <dbReference type="Proteomes" id="UP000622448"/>
    </source>
</evidence>
<keyword evidence="9" id="KW-0472">Membrane</keyword>
<gene>
    <name evidence="11" type="ORF">H8S61_15215</name>
</gene>
<dbReference type="InterPro" id="IPR003594">
    <property type="entry name" value="HATPase_dom"/>
</dbReference>
<dbReference type="PANTHER" id="PTHR43711">
    <property type="entry name" value="TWO-COMPONENT HISTIDINE KINASE"/>
    <property type="match status" value="1"/>
</dbReference>
<dbReference type="InterPro" id="IPR036097">
    <property type="entry name" value="HisK_dim/P_sf"/>
</dbReference>
<evidence type="ECO:0000256" key="7">
    <source>
        <dbReference type="ARBA" id="ARBA00023012"/>
    </source>
</evidence>
<dbReference type="InterPro" id="IPR036890">
    <property type="entry name" value="HATPase_C_sf"/>
</dbReference>
<evidence type="ECO:0000256" key="8">
    <source>
        <dbReference type="SAM" id="MobiDB-lite"/>
    </source>
</evidence>
<keyword evidence="6 11" id="KW-0418">Kinase</keyword>
<dbReference type="Proteomes" id="UP000622448">
    <property type="component" value="Unassembled WGS sequence"/>
</dbReference>
<dbReference type="Pfam" id="PF02518">
    <property type="entry name" value="HATPase_c"/>
    <property type="match status" value="1"/>
</dbReference>
<evidence type="ECO:0000256" key="2">
    <source>
        <dbReference type="ARBA" id="ARBA00004236"/>
    </source>
</evidence>
<feature type="region of interest" description="Disordered" evidence="8">
    <location>
        <begin position="69"/>
        <end position="97"/>
    </location>
</feature>
<comment type="catalytic activity">
    <reaction evidence="1">
        <text>ATP + protein L-histidine = ADP + protein N-phospho-L-histidine.</text>
        <dbReference type="EC" id="2.7.13.3"/>
    </reaction>
</comment>
<dbReference type="SMART" id="SM00388">
    <property type="entry name" value="HisKA"/>
    <property type="match status" value="1"/>
</dbReference>
<keyword evidence="5" id="KW-0808">Transferase</keyword>
<dbReference type="InterPro" id="IPR003661">
    <property type="entry name" value="HisK_dim/P_dom"/>
</dbReference>
<dbReference type="Pfam" id="PF00512">
    <property type="entry name" value="HisKA"/>
    <property type="match status" value="1"/>
</dbReference>
<dbReference type="Gene3D" id="1.10.287.130">
    <property type="match status" value="1"/>
</dbReference>
<keyword evidence="12" id="KW-1185">Reference proteome</keyword>
<dbReference type="EC" id="2.7.13.3" evidence="3"/>
<reference evidence="11 12" key="1">
    <citation type="submission" date="2020-08" db="EMBL/GenBank/DDBJ databases">
        <title>Genome public.</title>
        <authorList>
            <person name="Liu C."/>
            <person name="Sun Q."/>
        </authorList>
    </citation>
    <scope>NUCLEOTIDE SEQUENCE [LARGE SCALE GENOMIC DNA]</scope>
    <source>
        <strain evidence="11 12">NSJ-70</strain>
    </source>
</reference>
<dbReference type="EMBL" id="JACOOA010000008">
    <property type="protein sequence ID" value="MBC5585536.1"/>
    <property type="molecule type" value="Genomic_DNA"/>
</dbReference>
<feature type="transmembrane region" description="Helical" evidence="9">
    <location>
        <begin position="16"/>
        <end position="37"/>
    </location>
</feature>
<dbReference type="PROSITE" id="PS50109">
    <property type="entry name" value="HIS_KIN"/>
    <property type="match status" value="1"/>
</dbReference>
<keyword evidence="9" id="KW-0812">Transmembrane</keyword>
<name>A0ABR7BVA2_9ACTN</name>
<dbReference type="RefSeq" id="WP_186939577.1">
    <property type="nucleotide sequence ID" value="NZ_JACOOA010000008.1"/>
</dbReference>
<keyword evidence="7" id="KW-0902">Two-component regulatory system</keyword>
<protein>
    <recommendedName>
        <fullName evidence="3">histidine kinase</fullName>
        <ecNumber evidence="3">2.7.13.3</ecNumber>
    </recommendedName>
</protein>
<dbReference type="InterPro" id="IPR004358">
    <property type="entry name" value="Sig_transdc_His_kin-like_C"/>
</dbReference>
<sequence>MSERTLIRRELAKQTALLFFVFALLFALLGVGIYSMVSANIFRSADENLESIGTDADLITFDRTTTGTEAATPRANTVDDADADDADDANDADDADATAPDDVAAELSYSIQRGIVDADPQFITLVRDAQGALLDTVGLYATYPAYLNDVPFDAGDLDRIYQVSAGGHVYRGITYDLVGDDAPTYLQVLVNVDSELAILDGFTRTLVLYLAAAVVVSAAASYLLSRRTLKPIVENWRAQTEFVQNASHELRTPLAVIQTTGELLLDHPDSRIVDRFEDVSAITSETKRLARLVDDLMALSLDDAGRATLDASTVDVDALVRDVAAAYDDFASVQGKRLAVETAVGQAVEADADKLRQLLGIVLDNALKYTAPGDEIAVRTRASGAKCVIEVADTGCGIDPADRERVFERFYRADKARSRETGGHGLGLSLARSIVEAHGGTIALAANDPRGTVVVIALPRTAA</sequence>
<accession>A0ABR7BVA2</accession>
<keyword evidence="4" id="KW-0597">Phosphoprotein</keyword>
<dbReference type="PRINTS" id="PR00344">
    <property type="entry name" value="BCTRLSENSOR"/>
</dbReference>
<evidence type="ECO:0000256" key="4">
    <source>
        <dbReference type="ARBA" id="ARBA00022553"/>
    </source>
</evidence>
<dbReference type="SUPFAM" id="SSF55874">
    <property type="entry name" value="ATPase domain of HSP90 chaperone/DNA topoisomerase II/histidine kinase"/>
    <property type="match status" value="1"/>
</dbReference>
<feature type="compositionally biased region" description="Acidic residues" evidence="8">
    <location>
        <begin position="79"/>
        <end position="96"/>
    </location>
</feature>
<dbReference type="GO" id="GO:0016301">
    <property type="term" value="F:kinase activity"/>
    <property type="evidence" value="ECO:0007669"/>
    <property type="project" value="UniProtKB-KW"/>
</dbReference>
<evidence type="ECO:0000313" key="11">
    <source>
        <dbReference type="EMBL" id="MBC5585536.1"/>
    </source>
</evidence>
<evidence type="ECO:0000256" key="6">
    <source>
        <dbReference type="ARBA" id="ARBA00022777"/>
    </source>
</evidence>
<evidence type="ECO:0000256" key="3">
    <source>
        <dbReference type="ARBA" id="ARBA00012438"/>
    </source>
</evidence>
<dbReference type="Gene3D" id="3.30.565.10">
    <property type="entry name" value="Histidine kinase-like ATPase, C-terminal domain"/>
    <property type="match status" value="1"/>
</dbReference>
<proteinExistence type="predicted"/>
<evidence type="ECO:0000256" key="9">
    <source>
        <dbReference type="SAM" id="Phobius"/>
    </source>
</evidence>
<comment type="subcellular location">
    <subcellularLocation>
        <location evidence="2">Cell membrane</location>
    </subcellularLocation>
</comment>
<evidence type="ECO:0000256" key="5">
    <source>
        <dbReference type="ARBA" id="ARBA00022679"/>
    </source>
</evidence>
<keyword evidence="9" id="KW-1133">Transmembrane helix</keyword>
<comment type="caution">
    <text evidence="11">The sequence shown here is derived from an EMBL/GenBank/DDBJ whole genome shotgun (WGS) entry which is preliminary data.</text>
</comment>
<evidence type="ECO:0000259" key="10">
    <source>
        <dbReference type="PROSITE" id="PS50109"/>
    </source>
</evidence>
<dbReference type="CDD" id="cd00082">
    <property type="entry name" value="HisKA"/>
    <property type="match status" value="1"/>
</dbReference>
<dbReference type="InterPro" id="IPR005467">
    <property type="entry name" value="His_kinase_dom"/>
</dbReference>
<organism evidence="11 12">
    <name type="scientific">Eggerthella hominis</name>
    <dbReference type="NCBI Taxonomy" id="2763043"/>
    <lineage>
        <taxon>Bacteria</taxon>
        <taxon>Bacillati</taxon>
        <taxon>Actinomycetota</taxon>
        <taxon>Coriobacteriia</taxon>
        <taxon>Eggerthellales</taxon>
        <taxon>Eggerthellaceae</taxon>
        <taxon>Eggerthella</taxon>
    </lineage>
</organism>
<dbReference type="SUPFAM" id="SSF47384">
    <property type="entry name" value="Homodimeric domain of signal transducing histidine kinase"/>
    <property type="match status" value="1"/>
</dbReference>
<dbReference type="SMART" id="SM00387">
    <property type="entry name" value="HATPase_c"/>
    <property type="match status" value="1"/>
</dbReference>
<feature type="domain" description="Histidine kinase" evidence="10">
    <location>
        <begin position="245"/>
        <end position="462"/>
    </location>
</feature>
<dbReference type="CDD" id="cd00075">
    <property type="entry name" value="HATPase"/>
    <property type="match status" value="1"/>
</dbReference>
<evidence type="ECO:0000256" key="1">
    <source>
        <dbReference type="ARBA" id="ARBA00000085"/>
    </source>
</evidence>
<dbReference type="InterPro" id="IPR050736">
    <property type="entry name" value="Sensor_HK_Regulatory"/>
</dbReference>
<dbReference type="PANTHER" id="PTHR43711:SF1">
    <property type="entry name" value="HISTIDINE KINASE 1"/>
    <property type="match status" value="1"/>
</dbReference>